<dbReference type="EMBL" id="KV424109">
    <property type="protein sequence ID" value="KZT51398.1"/>
    <property type="molecule type" value="Genomic_DNA"/>
</dbReference>
<dbReference type="AlphaFoldDB" id="A0A165CU20"/>
<dbReference type="STRING" id="1353952.A0A165CU20"/>
<evidence type="ECO:0000313" key="3">
    <source>
        <dbReference type="Proteomes" id="UP000076842"/>
    </source>
</evidence>
<dbReference type="Gene3D" id="2.30.40.10">
    <property type="entry name" value="Urease, subunit C, domain 1"/>
    <property type="match status" value="1"/>
</dbReference>
<dbReference type="InterPro" id="IPR013108">
    <property type="entry name" value="Amidohydro_3"/>
</dbReference>
<accession>A0A165CU20</accession>
<dbReference type="SUPFAM" id="SSF51338">
    <property type="entry name" value="Composite domain of metallo-dependent hydrolases"/>
    <property type="match status" value="1"/>
</dbReference>
<dbReference type="OrthoDB" id="3501663at2759"/>
<dbReference type="Pfam" id="PF07969">
    <property type="entry name" value="Amidohydro_3"/>
    <property type="match status" value="1"/>
</dbReference>
<keyword evidence="3" id="KW-1185">Reference proteome</keyword>
<dbReference type="SUPFAM" id="SSF51556">
    <property type="entry name" value="Metallo-dependent hydrolases"/>
    <property type="match status" value="1"/>
</dbReference>
<name>A0A165CU20_9BASI</name>
<dbReference type="PANTHER" id="PTHR22642:SF2">
    <property type="entry name" value="PROTEIN LONG AFTER FAR-RED 3"/>
    <property type="match status" value="1"/>
</dbReference>
<dbReference type="GO" id="GO:0016810">
    <property type="term" value="F:hydrolase activity, acting on carbon-nitrogen (but not peptide) bonds"/>
    <property type="evidence" value="ECO:0007669"/>
    <property type="project" value="InterPro"/>
</dbReference>
<proteinExistence type="predicted"/>
<gene>
    <name evidence="2" type="ORF">CALCODRAFT_460505</name>
</gene>
<feature type="domain" description="Amidohydrolase 3" evidence="1">
    <location>
        <begin position="140"/>
        <end position="619"/>
    </location>
</feature>
<dbReference type="Proteomes" id="UP000076842">
    <property type="component" value="Unassembled WGS sequence"/>
</dbReference>
<dbReference type="PANTHER" id="PTHR22642">
    <property type="entry name" value="IMIDAZOLONEPROPIONASE"/>
    <property type="match status" value="1"/>
</dbReference>
<organism evidence="2 3">
    <name type="scientific">Calocera cornea HHB12733</name>
    <dbReference type="NCBI Taxonomy" id="1353952"/>
    <lineage>
        <taxon>Eukaryota</taxon>
        <taxon>Fungi</taxon>
        <taxon>Dikarya</taxon>
        <taxon>Basidiomycota</taxon>
        <taxon>Agaricomycotina</taxon>
        <taxon>Dacrymycetes</taxon>
        <taxon>Dacrymycetales</taxon>
        <taxon>Dacrymycetaceae</taxon>
        <taxon>Calocera</taxon>
    </lineage>
</organism>
<dbReference type="InParanoid" id="A0A165CU20"/>
<dbReference type="InterPro" id="IPR011059">
    <property type="entry name" value="Metal-dep_hydrolase_composite"/>
</dbReference>
<dbReference type="CDD" id="cd01300">
    <property type="entry name" value="YtcJ_like"/>
    <property type="match status" value="1"/>
</dbReference>
<dbReference type="InterPro" id="IPR032466">
    <property type="entry name" value="Metal_Hydrolase"/>
</dbReference>
<protein>
    <recommendedName>
        <fullName evidence="1">Amidohydrolase 3 domain-containing protein</fullName>
    </recommendedName>
</protein>
<dbReference type="Gene3D" id="3.10.310.70">
    <property type="match status" value="1"/>
</dbReference>
<evidence type="ECO:0000259" key="1">
    <source>
        <dbReference type="Pfam" id="PF07969"/>
    </source>
</evidence>
<reference evidence="2 3" key="1">
    <citation type="journal article" date="2016" name="Mol. Biol. Evol.">
        <title>Comparative Genomics of Early-Diverging Mushroom-Forming Fungi Provides Insights into the Origins of Lignocellulose Decay Capabilities.</title>
        <authorList>
            <person name="Nagy L.G."/>
            <person name="Riley R."/>
            <person name="Tritt A."/>
            <person name="Adam C."/>
            <person name="Daum C."/>
            <person name="Floudas D."/>
            <person name="Sun H."/>
            <person name="Yadav J.S."/>
            <person name="Pangilinan J."/>
            <person name="Larsson K.H."/>
            <person name="Matsuura K."/>
            <person name="Barry K."/>
            <person name="Labutti K."/>
            <person name="Kuo R."/>
            <person name="Ohm R.A."/>
            <person name="Bhattacharya S.S."/>
            <person name="Shirouzu T."/>
            <person name="Yoshinaga Y."/>
            <person name="Martin F.M."/>
            <person name="Grigoriev I.V."/>
            <person name="Hibbett D.S."/>
        </authorList>
    </citation>
    <scope>NUCLEOTIDE SEQUENCE [LARGE SCALE GENOMIC DNA]</scope>
    <source>
        <strain evidence="2 3">HHB12733</strain>
    </source>
</reference>
<dbReference type="Gene3D" id="3.20.20.140">
    <property type="entry name" value="Metal-dependent hydrolases"/>
    <property type="match status" value="1"/>
</dbReference>
<sequence>MAADRATERLMMQDALRKNATVGATPPRPPRRGTDFLTIRARVQALVSAVVIAAVFILWKSPKSSLPTTYALCSKSRQIYTVEPDLPTVECVVVDGAYIADLGSREDITQRWGDKYKTGPIPGSPQSVAKSGLVFKTLPKGHAVVPGLSDSHAHVLDYGKTMQLPLAGSRSVEEIVKRTREYIERHPDVLNDTSIWIQGGGWDQTLWEGGEFPTWRDLDADPVLKGRPIVLDRIDVHASWVSSRVLEILSPLPDGVEGGHIIRDGDGAPTGVFVDNARQLIAARKPPDTEAQLFAYYKTAMRDALEHGLTHIQDAATYPNYVDFFVNMADKNMLPIRLTLMAHIDGDDYWGGNFTKLFGYADNRLTMRSVKLFMDGALGSWGAAMIEPYSDKPTEHGLLLSQPQAMLKLIDQFIADDWQVNVHCIGDRANNIVLDALETALAKHTHGDRRPRIEHAQILTPGDLRRFGKLGVIASVQPTHATSDMGYAEQRLGPERIKGAYAWRSLVENGARLALGSDFPVEGINPLLGFYAAVTRLRPDGTSPHGPGGWYPAQALSRQEALHGLTLGAAYAAFQETQLGSLRVGKRADLVVLDQDIMTVPLERILRTRVRATIVDGRVGWGKV</sequence>
<evidence type="ECO:0000313" key="2">
    <source>
        <dbReference type="EMBL" id="KZT51398.1"/>
    </source>
</evidence>
<dbReference type="InterPro" id="IPR033932">
    <property type="entry name" value="YtcJ-like"/>
</dbReference>